<protein>
    <submittedName>
        <fullName evidence="8">Serine protease</fullName>
    </submittedName>
</protein>
<dbReference type="EMBL" id="LILC01000023">
    <property type="protein sequence ID" value="KOO42938.1"/>
    <property type="molecule type" value="Genomic_DNA"/>
</dbReference>
<dbReference type="GO" id="GO:0004252">
    <property type="term" value="F:serine-type endopeptidase activity"/>
    <property type="evidence" value="ECO:0007669"/>
    <property type="project" value="UniProtKB-UniRule"/>
</dbReference>
<comment type="similarity">
    <text evidence="1 5 6">Belongs to the peptidase S8 family.</text>
</comment>
<name>A0A0M0KX25_9BACI</name>
<feature type="active site" description="Charge relay system" evidence="5">
    <location>
        <position position="250"/>
    </location>
</feature>
<dbReference type="PROSITE" id="PS00136">
    <property type="entry name" value="SUBTILASE_ASP"/>
    <property type="match status" value="1"/>
</dbReference>
<dbReference type="SUPFAM" id="SSF52743">
    <property type="entry name" value="Subtilisin-like"/>
    <property type="match status" value="1"/>
</dbReference>
<dbReference type="Proteomes" id="UP000037558">
    <property type="component" value="Unassembled WGS sequence"/>
</dbReference>
<dbReference type="RefSeq" id="WP_053402741.1">
    <property type="nucleotide sequence ID" value="NZ_LILC01000023.1"/>
</dbReference>
<feature type="active site" description="Charge relay system" evidence="5">
    <location>
        <position position="49"/>
    </location>
</feature>
<comment type="caution">
    <text evidence="8">The sequence shown here is derived from an EMBL/GenBank/DDBJ whole genome shotgun (WGS) entry which is preliminary data.</text>
</comment>
<dbReference type="Gene3D" id="3.40.50.200">
    <property type="entry name" value="Peptidase S8/S53 domain"/>
    <property type="match status" value="1"/>
</dbReference>
<dbReference type="InterPro" id="IPR034202">
    <property type="entry name" value="Subtilisin_Carlsberg-like"/>
</dbReference>
<feature type="domain" description="Peptidase S8/S53" evidence="7">
    <location>
        <begin position="40"/>
        <end position="296"/>
    </location>
</feature>
<dbReference type="GO" id="GO:0006508">
    <property type="term" value="P:proteolysis"/>
    <property type="evidence" value="ECO:0007669"/>
    <property type="project" value="UniProtKB-KW"/>
</dbReference>
<dbReference type="PROSITE" id="PS00137">
    <property type="entry name" value="SUBTILASE_HIS"/>
    <property type="match status" value="1"/>
</dbReference>
<evidence type="ECO:0000313" key="8">
    <source>
        <dbReference type="EMBL" id="KOO42938.1"/>
    </source>
</evidence>
<keyword evidence="2 5" id="KW-0645">Protease</keyword>
<dbReference type="PANTHER" id="PTHR43399">
    <property type="entry name" value="SUBTILISIN-RELATED"/>
    <property type="match status" value="1"/>
</dbReference>
<dbReference type="AlphaFoldDB" id="A0A0M0KX25"/>
<dbReference type="PROSITE" id="PS00138">
    <property type="entry name" value="SUBTILASE_SER"/>
    <property type="match status" value="1"/>
</dbReference>
<evidence type="ECO:0000256" key="6">
    <source>
        <dbReference type="RuleBase" id="RU003355"/>
    </source>
</evidence>
<dbReference type="CDD" id="cd07477">
    <property type="entry name" value="Peptidases_S8_Subtilisin_subset"/>
    <property type="match status" value="1"/>
</dbReference>
<evidence type="ECO:0000256" key="4">
    <source>
        <dbReference type="ARBA" id="ARBA00022825"/>
    </source>
</evidence>
<evidence type="ECO:0000313" key="9">
    <source>
        <dbReference type="Proteomes" id="UP000037558"/>
    </source>
</evidence>
<dbReference type="InterPro" id="IPR022398">
    <property type="entry name" value="Peptidase_S8_His-AS"/>
</dbReference>
<dbReference type="PANTHER" id="PTHR43399:SF4">
    <property type="entry name" value="CELL WALL-ASSOCIATED PROTEASE"/>
    <property type="match status" value="1"/>
</dbReference>
<feature type="active site" description="Charge relay system" evidence="5">
    <location>
        <position position="86"/>
    </location>
</feature>
<dbReference type="PRINTS" id="PR00723">
    <property type="entry name" value="SUBTILISIN"/>
</dbReference>
<dbReference type="STRING" id="284581.AMD01_17530"/>
<reference evidence="9" key="1">
    <citation type="submission" date="2015-08" db="EMBL/GenBank/DDBJ databases">
        <title>Fjat-14210 dsm16467.</title>
        <authorList>
            <person name="Liu B."/>
            <person name="Wang J."/>
            <person name="Zhu Y."/>
            <person name="Liu G."/>
            <person name="Chen Q."/>
            <person name="Chen Z."/>
            <person name="Lan J."/>
            <person name="Che J."/>
            <person name="Ge C."/>
            <person name="Shi H."/>
            <person name="Pan Z."/>
            <person name="Liu X."/>
        </authorList>
    </citation>
    <scope>NUCLEOTIDE SEQUENCE [LARGE SCALE GENOMIC DNA]</scope>
    <source>
        <strain evidence="9">DSM 16467</strain>
    </source>
</reference>
<evidence type="ECO:0000256" key="3">
    <source>
        <dbReference type="ARBA" id="ARBA00022801"/>
    </source>
</evidence>
<keyword evidence="4 5" id="KW-0720">Serine protease</keyword>
<accession>A0A0M0KX25</accession>
<evidence type="ECO:0000256" key="5">
    <source>
        <dbReference type="PROSITE-ProRule" id="PRU01240"/>
    </source>
</evidence>
<organism evidence="8 9">
    <name type="scientific">Priestia koreensis</name>
    <dbReference type="NCBI Taxonomy" id="284581"/>
    <lineage>
        <taxon>Bacteria</taxon>
        <taxon>Bacillati</taxon>
        <taxon>Bacillota</taxon>
        <taxon>Bacilli</taxon>
        <taxon>Bacillales</taxon>
        <taxon>Bacillaceae</taxon>
        <taxon>Priestia</taxon>
    </lineage>
</organism>
<dbReference type="InterPro" id="IPR036852">
    <property type="entry name" value="Peptidase_S8/S53_dom_sf"/>
</dbReference>
<dbReference type="InterPro" id="IPR015500">
    <property type="entry name" value="Peptidase_S8_subtilisin-rel"/>
</dbReference>
<evidence type="ECO:0000256" key="2">
    <source>
        <dbReference type="ARBA" id="ARBA00022670"/>
    </source>
</evidence>
<keyword evidence="9" id="KW-1185">Reference proteome</keyword>
<evidence type="ECO:0000256" key="1">
    <source>
        <dbReference type="ARBA" id="ARBA00011073"/>
    </source>
</evidence>
<evidence type="ECO:0000259" key="7">
    <source>
        <dbReference type="Pfam" id="PF00082"/>
    </source>
</evidence>
<dbReference type="PROSITE" id="PS51892">
    <property type="entry name" value="SUBTILASE"/>
    <property type="match status" value="1"/>
</dbReference>
<dbReference type="InterPro" id="IPR051048">
    <property type="entry name" value="Peptidase_S8/S53_subtilisin"/>
</dbReference>
<gene>
    <name evidence="8" type="ORF">AMD01_17530</name>
</gene>
<dbReference type="OrthoDB" id="9798386at2"/>
<dbReference type="PATRIC" id="fig|284581.3.peg.3014"/>
<dbReference type="Pfam" id="PF00082">
    <property type="entry name" value="Peptidase_S8"/>
    <property type="match status" value="1"/>
</dbReference>
<dbReference type="InterPro" id="IPR023828">
    <property type="entry name" value="Peptidase_S8_Ser-AS"/>
</dbReference>
<dbReference type="InterPro" id="IPR000209">
    <property type="entry name" value="Peptidase_S8/S53_dom"/>
</dbReference>
<keyword evidence="3 5" id="KW-0378">Hydrolase</keyword>
<proteinExistence type="inferred from homology"/>
<dbReference type="InterPro" id="IPR023827">
    <property type="entry name" value="Peptidase_S8_Asp-AS"/>
</dbReference>
<sequence length="323" mass="34255">MAKVGLIPYTVQALMDSAKEVPPGVKMIEAPQLWSKGIRGNGIVVAVIDTGCDMDHPELQSVIIDGYNFTPDHNGDTKNYDDNNGHGTHVCGTIAAVENNEGVIGVSPNVQLLVLKVLTGKGSGQTDWIVKAIDYAVNWKGPNGEKVRIISMSLGGPSDDLELHESIINAIEKNVLVVCAAGNEGDGDERTDEFSYPGAYQEVVEVGSVSLEGKISPFSNSNDSVDLVGPGEKILSTYLNGQYAVLSGTSMATPHIAGAAALVLQEEEKQKGQALTEAELFQALIKRTVTLNFNRNLQGSGLVKLVSYGSKKDEAVTVTGSKN</sequence>